<dbReference type="AlphaFoldDB" id="A0A8T4IL89"/>
<keyword evidence="2" id="KW-0282">Flagellum</keyword>
<comment type="caution">
    <text evidence="2">The sequence shown here is derived from an EMBL/GenBank/DDBJ whole genome shotgun (WGS) entry which is preliminary data.</text>
</comment>
<evidence type="ECO:0000313" key="2">
    <source>
        <dbReference type="EMBL" id="MBR0553119.1"/>
    </source>
</evidence>
<proteinExistence type="predicted"/>
<keyword evidence="3" id="KW-1185">Reference proteome</keyword>
<sequence length="177" mass="17790">MTPAAVDRFEAPRSARPVWLTTLADLGLLLVGFFAFLQANRQVDGTALADGLRAGFVAQQSAGPAPMAVDISRVAGFAPGAATGAAVAPAVIAWARGAAADPRTAIRLAGSTDGSAVDVDGATGSAAILANDRARFVAVALLKSGAVRPDQLVIAPEGAEPKGRSVTLSLGYAGQRQ</sequence>
<keyword evidence="2" id="KW-0969">Cilium</keyword>
<protein>
    <submittedName>
        <fullName evidence="2">Flagellar motor protein MotB</fullName>
    </submittedName>
</protein>
<keyword evidence="2" id="KW-0966">Cell projection</keyword>
<evidence type="ECO:0000313" key="3">
    <source>
        <dbReference type="Proteomes" id="UP000676996"/>
    </source>
</evidence>
<name>A0A8T4IL89_9SPHN</name>
<organism evidence="2 3">
    <name type="scientific">Stakelama marina</name>
    <dbReference type="NCBI Taxonomy" id="2826939"/>
    <lineage>
        <taxon>Bacteria</taxon>
        <taxon>Pseudomonadati</taxon>
        <taxon>Pseudomonadota</taxon>
        <taxon>Alphaproteobacteria</taxon>
        <taxon>Sphingomonadales</taxon>
        <taxon>Sphingomonadaceae</taxon>
        <taxon>Stakelama</taxon>
    </lineage>
</organism>
<accession>A0A8T4IL89</accession>
<reference evidence="2" key="1">
    <citation type="submission" date="2021-04" db="EMBL/GenBank/DDBJ databases">
        <title>Ouciella asimina sp. nov., isolated from the surface seawater in the hydrothermal field of Okinawa Trough.</title>
        <authorList>
            <person name="Shuang W."/>
        </authorList>
    </citation>
    <scope>NUCLEOTIDE SEQUENCE</scope>
    <source>
        <strain evidence="2">LXI357</strain>
    </source>
</reference>
<dbReference type="RefSeq" id="WP_284054365.1">
    <property type="nucleotide sequence ID" value="NZ_JAGRQC010000003.1"/>
</dbReference>
<dbReference type="Proteomes" id="UP000676996">
    <property type="component" value="Unassembled WGS sequence"/>
</dbReference>
<keyword evidence="1" id="KW-0812">Transmembrane</keyword>
<gene>
    <name evidence="2" type="ORF">J7S20_11430</name>
</gene>
<feature type="transmembrane region" description="Helical" evidence="1">
    <location>
        <begin position="18"/>
        <end position="37"/>
    </location>
</feature>
<evidence type="ECO:0000256" key="1">
    <source>
        <dbReference type="SAM" id="Phobius"/>
    </source>
</evidence>
<dbReference type="EMBL" id="JAGRQC010000003">
    <property type="protein sequence ID" value="MBR0553119.1"/>
    <property type="molecule type" value="Genomic_DNA"/>
</dbReference>
<keyword evidence="1" id="KW-0472">Membrane</keyword>
<keyword evidence="1" id="KW-1133">Transmembrane helix</keyword>